<dbReference type="SUPFAM" id="SSF51717">
    <property type="entry name" value="Dihydropteroate synthetase-like"/>
    <property type="match status" value="1"/>
</dbReference>
<evidence type="ECO:0000256" key="5">
    <source>
        <dbReference type="ARBA" id="ARBA00011738"/>
    </source>
</evidence>
<gene>
    <name evidence="16" type="ORF">IM45_1391</name>
</gene>
<dbReference type="EMBL" id="CP008985">
    <property type="protein sequence ID" value="AIN47557.1"/>
    <property type="molecule type" value="Genomic_DNA"/>
</dbReference>
<dbReference type="GO" id="GO:0046654">
    <property type="term" value="P:tetrahydrofolate biosynthetic process"/>
    <property type="evidence" value="ECO:0007669"/>
    <property type="project" value="UniProtKB-UniPathway"/>
</dbReference>
<evidence type="ECO:0000256" key="1">
    <source>
        <dbReference type="ARBA" id="ARBA00000012"/>
    </source>
</evidence>
<dbReference type="PANTHER" id="PTHR20941:SF1">
    <property type="entry name" value="FOLIC ACID SYNTHESIS PROTEIN FOL1"/>
    <property type="match status" value="1"/>
</dbReference>
<dbReference type="PROSITE" id="PS50972">
    <property type="entry name" value="PTERIN_BINDING"/>
    <property type="match status" value="1"/>
</dbReference>
<evidence type="ECO:0000256" key="3">
    <source>
        <dbReference type="ARBA" id="ARBA00004763"/>
    </source>
</evidence>
<name>A0A088MZ10_9GAMM</name>
<evidence type="ECO:0000256" key="10">
    <source>
        <dbReference type="ARBA" id="ARBA00022842"/>
    </source>
</evidence>
<dbReference type="GO" id="GO:0005829">
    <property type="term" value="C:cytosol"/>
    <property type="evidence" value="ECO:0007669"/>
    <property type="project" value="TreeGrafter"/>
</dbReference>
<dbReference type="Proteomes" id="UP000067325">
    <property type="component" value="Chromosome"/>
</dbReference>
<dbReference type="InterPro" id="IPR058146">
    <property type="entry name" value="DHPS"/>
</dbReference>
<keyword evidence="11 14" id="KW-0289">Folate biosynthesis</keyword>
<proteinExistence type="inferred from homology"/>
<evidence type="ECO:0000256" key="13">
    <source>
        <dbReference type="ARBA" id="ARBA00053449"/>
    </source>
</evidence>
<protein>
    <recommendedName>
        <fullName evidence="7 14">Dihydropteroate synthase</fullName>
        <shortName evidence="14">DHPS</shortName>
        <ecNumber evidence="6 14">2.5.1.15</ecNumber>
    </recommendedName>
    <alternativeName>
        <fullName evidence="12 14">Dihydropteroate pyrophosphorylase</fullName>
    </alternativeName>
</protein>
<dbReference type="InterPro" id="IPR045031">
    <property type="entry name" value="DHP_synth-like"/>
</dbReference>
<dbReference type="Gene3D" id="3.20.20.20">
    <property type="entry name" value="Dihydropteroate synthase-like"/>
    <property type="match status" value="1"/>
</dbReference>
<dbReference type="GO" id="GO:0046872">
    <property type="term" value="F:metal ion binding"/>
    <property type="evidence" value="ECO:0007669"/>
    <property type="project" value="UniProtKB-KW"/>
</dbReference>
<dbReference type="InterPro" id="IPR011005">
    <property type="entry name" value="Dihydropteroate_synth-like_sf"/>
</dbReference>
<comment type="cofactor">
    <cofactor evidence="2 14">
        <name>Mg(2+)</name>
        <dbReference type="ChEBI" id="CHEBI:18420"/>
    </cofactor>
</comment>
<evidence type="ECO:0000256" key="9">
    <source>
        <dbReference type="ARBA" id="ARBA00022723"/>
    </source>
</evidence>
<evidence type="ECO:0000256" key="14">
    <source>
        <dbReference type="RuleBase" id="RU361205"/>
    </source>
</evidence>
<evidence type="ECO:0000256" key="4">
    <source>
        <dbReference type="ARBA" id="ARBA00009503"/>
    </source>
</evidence>
<evidence type="ECO:0000256" key="12">
    <source>
        <dbReference type="ARBA" id="ARBA00030193"/>
    </source>
</evidence>
<dbReference type="GO" id="GO:0004156">
    <property type="term" value="F:dihydropteroate synthase activity"/>
    <property type="evidence" value="ECO:0007669"/>
    <property type="project" value="UniProtKB-EC"/>
</dbReference>
<evidence type="ECO:0000313" key="17">
    <source>
        <dbReference type="Proteomes" id="UP000067325"/>
    </source>
</evidence>
<keyword evidence="10 14" id="KW-0460">Magnesium</keyword>
<evidence type="ECO:0000256" key="6">
    <source>
        <dbReference type="ARBA" id="ARBA00012458"/>
    </source>
</evidence>
<dbReference type="PANTHER" id="PTHR20941">
    <property type="entry name" value="FOLATE SYNTHESIS PROTEINS"/>
    <property type="match status" value="1"/>
</dbReference>
<dbReference type="eggNOG" id="COG0294">
    <property type="taxonomic scope" value="Bacteria"/>
</dbReference>
<keyword evidence="8 14" id="KW-0808">Transferase</keyword>
<evidence type="ECO:0000313" key="16">
    <source>
        <dbReference type="EMBL" id="AIN47557.1"/>
    </source>
</evidence>
<dbReference type="NCBIfam" id="TIGR01496">
    <property type="entry name" value="DHPS"/>
    <property type="match status" value="1"/>
</dbReference>
<dbReference type="EC" id="2.5.1.15" evidence="6 14"/>
<comment type="subunit">
    <text evidence="5">Homodimer.</text>
</comment>
<comment type="similarity">
    <text evidence="4 14">Belongs to the DHPS family.</text>
</comment>
<evidence type="ECO:0000259" key="15">
    <source>
        <dbReference type="PROSITE" id="PS50972"/>
    </source>
</evidence>
<comment type="pathway">
    <text evidence="3 14">Cofactor biosynthesis; tetrahydrofolate biosynthesis; 7,8-dihydrofolate from 2-amino-4-hydroxy-6-hydroxymethyl-7,8-dihydropteridine diphosphate and 4-aminobenzoate: step 1/2.</text>
</comment>
<dbReference type="CDD" id="cd00739">
    <property type="entry name" value="DHPS"/>
    <property type="match status" value="1"/>
</dbReference>
<dbReference type="GO" id="GO:0046656">
    <property type="term" value="P:folic acid biosynthetic process"/>
    <property type="evidence" value="ECO:0007669"/>
    <property type="project" value="UniProtKB-KW"/>
</dbReference>
<accession>A0A088MZ10</accession>
<dbReference type="Pfam" id="PF00809">
    <property type="entry name" value="Pterin_bind"/>
    <property type="match status" value="1"/>
</dbReference>
<comment type="function">
    <text evidence="13 14">Catalyzes the condensation of para-aminobenzoate (pABA) with 6-hydroxymethyl-7,8-dihydropterin diphosphate (DHPt-PP) to form 7,8-dihydropteroate (H2Pte), the immediate precursor of folate derivatives.</text>
</comment>
<dbReference type="InterPro" id="IPR006390">
    <property type="entry name" value="DHP_synth_dom"/>
</dbReference>
<keyword evidence="9 14" id="KW-0479">Metal-binding</keyword>
<evidence type="ECO:0000256" key="2">
    <source>
        <dbReference type="ARBA" id="ARBA00001946"/>
    </source>
</evidence>
<dbReference type="KEGG" id="bcib:IM45_1391"/>
<dbReference type="AlphaFoldDB" id="A0A088MZ10"/>
<sequence>MPINIAMRQIVSNKRTLDLSVTRIMGILNVTPDSFSDGGKYNTIAAAIDHAAVMIEAGASIIDIGGESTRPGADIVNDEEEAARVVPVVTALVQRFDTLISVDTSKALVIRESAAAGVHLINDIRSLSQPGALEAAAASELPVCLMHMQGEPRTMQQKPSYYNVLTEVQNYFVQQIARCEVSGIKRNKIIIDPGFGFGKNLAHNYRLLARLVDFHHFSLPILVGMSRKSMIGQLINRPPEQLVTGSIACAVIAAMQGVQIIRVHDVKQTIEALRVVEATLLAKEQFFV</sequence>
<dbReference type="FunFam" id="3.20.20.20:FF:000004">
    <property type="entry name" value="Dihydropteroate synthase"/>
    <property type="match status" value="1"/>
</dbReference>
<dbReference type="PROSITE" id="PS00792">
    <property type="entry name" value="DHPS_1"/>
    <property type="match status" value="1"/>
</dbReference>
<dbReference type="UniPathway" id="UPA00077">
    <property type="reaction ID" value="UER00156"/>
</dbReference>
<comment type="catalytic activity">
    <reaction evidence="1">
        <text>(7,8-dihydropterin-6-yl)methyl diphosphate + 4-aminobenzoate = 7,8-dihydropteroate + diphosphate</text>
        <dbReference type="Rhea" id="RHEA:19949"/>
        <dbReference type="ChEBI" id="CHEBI:17836"/>
        <dbReference type="ChEBI" id="CHEBI:17839"/>
        <dbReference type="ChEBI" id="CHEBI:33019"/>
        <dbReference type="ChEBI" id="CHEBI:72950"/>
        <dbReference type="EC" id="2.5.1.15"/>
    </reaction>
</comment>
<evidence type="ECO:0000256" key="7">
    <source>
        <dbReference type="ARBA" id="ARBA00016919"/>
    </source>
</evidence>
<organism evidence="16 17">
    <name type="scientific">Candidatus Palibaumannia cicadellinicola</name>
    <dbReference type="NCBI Taxonomy" id="186490"/>
    <lineage>
        <taxon>Bacteria</taxon>
        <taxon>Pseudomonadati</taxon>
        <taxon>Pseudomonadota</taxon>
        <taxon>Gammaproteobacteria</taxon>
        <taxon>Candidatus Palibaumannia</taxon>
    </lineage>
</organism>
<dbReference type="InterPro" id="IPR000489">
    <property type="entry name" value="Pterin-binding_dom"/>
</dbReference>
<evidence type="ECO:0000256" key="11">
    <source>
        <dbReference type="ARBA" id="ARBA00022909"/>
    </source>
</evidence>
<dbReference type="PROSITE" id="PS00793">
    <property type="entry name" value="DHPS_2"/>
    <property type="match status" value="1"/>
</dbReference>
<feature type="domain" description="Pterin-binding" evidence="15">
    <location>
        <begin position="22"/>
        <end position="274"/>
    </location>
</feature>
<dbReference type="NCBIfam" id="NF008625">
    <property type="entry name" value="PRK11613.1"/>
    <property type="match status" value="1"/>
</dbReference>
<evidence type="ECO:0000256" key="8">
    <source>
        <dbReference type="ARBA" id="ARBA00022679"/>
    </source>
</evidence>
<reference evidence="16 17" key="1">
    <citation type="journal article" date="2014" name="MBio">
        <title>Differential genome evolution between companion symbionts in an insect-bacterial symbiosis.</title>
        <authorList>
            <person name="Bennett G.M."/>
            <person name="McCutcheon J.P."/>
            <person name="MacDonald B.R."/>
            <person name="Romanovicz D."/>
            <person name="Moran N.A."/>
        </authorList>
    </citation>
    <scope>NUCLEOTIDE SEQUENCE [LARGE SCALE GENOMIC DNA]</scope>
    <source>
        <strain evidence="16 17">BGSS</strain>
    </source>
</reference>